<dbReference type="SUPFAM" id="SSF53474">
    <property type="entry name" value="alpha/beta-Hydrolases"/>
    <property type="match status" value="1"/>
</dbReference>
<reference evidence="2 3" key="1">
    <citation type="submission" date="2024-07" db="EMBL/GenBank/DDBJ databases">
        <authorList>
            <person name="Lee S."/>
            <person name="Kang M."/>
        </authorList>
    </citation>
    <scope>NUCLEOTIDE SEQUENCE [LARGE SCALE GENOMIC DNA]</scope>
    <source>
        <strain evidence="2 3">DS6</strain>
    </source>
</reference>
<name>A0ABV3SVM5_9ACTN</name>
<dbReference type="RefSeq" id="WP_367991793.1">
    <property type="nucleotide sequence ID" value="NZ_JBFPJR010000006.1"/>
</dbReference>
<accession>A0ABV3SVM5</accession>
<protein>
    <submittedName>
        <fullName evidence="2">Alpha/beta fold hydrolase</fullName>
    </submittedName>
</protein>
<evidence type="ECO:0000259" key="1">
    <source>
        <dbReference type="Pfam" id="PF00561"/>
    </source>
</evidence>
<dbReference type="InterPro" id="IPR029058">
    <property type="entry name" value="AB_hydrolase_fold"/>
</dbReference>
<dbReference type="Gene3D" id="3.40.50.1820">
    <property type="entry name" value="alpha/beta hydrolase"/>
    <property type="match status" value="1"/>
</dbReference>
<dbReference type="PANTHER" id="PTHR43433">
    <property type="entry name" value="HYDROLASE, ALPHA/BETA FOLD FAMILY PROTEIN"/>
    <property type="match status" value="1"/>
</dbReference>
<keyword evidence="3" id="KW-1185">Reference proteome</keyword>
<comment type="caution">
    <text evidence="2">The sequence shown here is derived from an EMBL/GenBank/DDBJ whole genome shotgun (WGS) entry which is preliminary data.</text>
</comment>
<dbReference type="InterPro" id="IPR050471">
    <property type="entry name" value="AB_hydrolase"/>
</dbReference>
<feature type="domain" description="AB hydrolase-1" evidence="1">
    <location>
        <begin position="23"/>
        <end position="268"/>
    </location>
</feature>
<dbReference type="GO" id="GO:0016787">
    <property type="term" value="F:hydrolase activity"/>
    <property type="evidence" value="ECO:0007669"/>
    <property type="project" value="UniProtKB-KW"/>
</dbReference>
<dbReference type="Proteomes" id="UP001556631">
    <property type="component" value="Unassembled WGS sequence"/>
</dbReference>
<evidence type="ECO:0000313" key="2">
    <source>
        <dbReference type="EMBL" id="MEX0426913.1"/>
    </source>
</evidence>
<gene>
    <name evidence="2" type="ORF">AB3X52_04705</name>
</gene>
<evidence type="ECO:0000313" key="3">
    <source>
        <dbReference type="Proteomes" id="UP001556631"/>
    </source>
</evidence>
<keyword evidence="2" id="KW-0378">Hydrolase</keyword>
<dbReference type="Pfam" id="PF00561">
    <property type="entry name" value="Abhydrolase_1"/>
    <property type="match status" value="1"/>
</dbReference>
<sequence length="283" mass="30316">MEIRRPDGGVVAVEVVGAPEATPVLLCHGLADSRLAARRFAAAADEFGRRVIAPDRPGTGGTSARRLDRVVDWVEDATHVLDALDIAGAQVLGVSGGGAFAAACAARSPERFPRLVLDTPLGPPEWSTNGMAPWQRRSLRLGTRVPGFGGWFLARLAALGRRAPRLFFRVVTTEMPAADRQALSREDQWQDFVAGYLEAFRQGSVGVAQDLRLLTHPWGFEPGEITVPTVIHHGDVDTTVPLAHARRFAAAIPHARLEIHPAHGHFSIPPADVLAQPDAASGT</sequence>
<proteinExistence type="predicted"/>
<dbReference type="EMBL" id="JBFPJR010000006">
    <property type="protein sequence ID" value="MEX0426913.1"/>
    <property type="molecule type" value="Genomic_DNA"/>
</dbReference>
<dbReference type="PRINTS" id="PR00111">
    <property type="entry name" value="ABHYDROLASE"/>
</dbReference>
<organism evidence="2 3">
    <name type="scientific">Nocardioides eburneus</name>
    <dbReference type="NCBI Taxonomy" id="3231482"/>
    <lineage>
        <taxon>Bacteria</taxon>
        <taxon>Bacillati</taxon>
        <taxon>Actinomycetota</taxon>
        <taxon>Actinomycetes</taxon>
        <taxon>Propionibacteriales</taxon>
        <taxon>Nocardioidaceae</taxon>
        <taxon>Nocardioides</taxon>
    </lineage>
</organism>
<dbReference type="InterPro" id="IPR000073">
    <property type="entry name" value="AB_hydrolase_1"/>
</dbReference>
<dbReference type="PANTHER" id="PTHR43433:SF10">
    <property type="entry name" value="AB HYDROLASE-1 DOMAIN-CONTAINING PROTEIN"/>
    <property type="match status" value="1"/>
</dbReference>